<reference evidence="1 2" key="1">
    <citation type="journal article" date="2019" name="Nat. Med.">
        <title>A library of human gut bacterial isolates paired with longitudinal multiomics data enables mechanistic microbiome research.</title>
        <authorList>
            <person name="Poyet M."/>
            <person name="Groussin M."/>
            <person name="Gibbons S.M."/>
            <person name="Avila-Pacheco J."/>
            <person name="Jiang X."/>
            <person name="Kearney S.M."/>
            <person name="Perrotta A.R."/>
            <person name="Berdy B."/>
            <person name="Zhao S."/>
            <person name="Lieberman T.D."/>
            <person name="Swanson P.K."/>
            <person name="Smith M."/>
            <person name="Roesemann S."/>
            <person name="Alexander J.E."/>
            <person name="Rich S.A."/>
            <person name="Livny J."/>
            <person name="Vlamakis H."/>
            <person name="Clish C."/>
            <person name="Bullock K."/>
            <person name="Deik A."/>
            <person name="Scott J."/>
            <person name="Pierce K.A."/>
            <person name="Xavier R.J."/>
            <person name="Alm E.J."/>
        </authorList>
    </citation>
    <scope>NUCLEOTIDE SEQUENCE [LARGE SCALE GENOMIC DNA]</scope>
    <source>
        <strain evidence="1 2">BIOML-A25</strain>
    </source>
</reference>
<comment type="caution">
    <text evidence="1">The sequence shown here is derived from an EMBL/GenBank/DDBJ whole genome shotgun (WGS) entry which is preliminary data.</text>
</comment>
<proteinExistence type="predicted"/>
<evidence type="ECO:0000313" key="1">
    <source>
        <dbReference type="EMBL" id="MTU29583.1"/>
    </source>
</evidence>
<sequence length="70" mass="7560">MNPDGKKQQRKEACVWAIPLCDYPNLAETASPIGSARFAKSSKRELDKSCSSLLPCGAKPSALACYKNTL</sequence>
<dbReference type="Proteomes" id="UP000437446">
    <property type="component" value="Unassembled WGS sequence"/>
</dbReference>
<dbReference type="AlphaFoldDB" id="A0A7K1HEG3"/>
<gene>
    <name evidence="1" type="ORF">GMD66_10265</name>
</gene>
<name>A0A7K1HEG3_9BACT</name>
<accession>A0A7K1HEG3</accession>
<organism evidence="1 2">
    <name type="scientific">Parabacteroides merdae</name>
    <dbReference type="NCBI Taxonomy" id="46503"/>
    <lineage>
        <taxon>Bacteria</taxon>
        <taxon>Pseudomonadati</taxon>
        <taxon>Bacteroidota</taxon>
        <taxon>Bacteroidia</taxon>
        <taxon>Bacteroidales</taxon>
        <taxon>Tannerellaceae</taxon>
        <taxon>Parabacteroides</taxon>
    </lineage>
</organism>
<protein>
    <submittedName>
        <fullName evidence="1">Uncharacterized protein</fullName>
    </submittedName>
</protein>
<evidence type="ECO:0000313" key="2">
    <source>
        <dbReference type="Proteomes" id="UP000437446"/>
    </source>
</evidence>
<dbReference type="EMBL" id="WNCR01000004">
    <property type="protein sequence ID" value="MTU29583.1"/>
    <property type="molecule type" value="Genomic_DNA"/>
</dbReference>